<gene>
    <name evidence="3" type="ORF">BBM1114_00865</name>
</gene>
<sequence>MVMIDEETLRLFEANTAFRHGGDAERLRLEHKPEGVASVMDIPYVGESDPSHDVLHKLDVHRPADIPTKKSLPVIVDFHGGGLYHGDKRNTTCRDMLFAKHGFAVVNANYRLVPQVSFRDQLADAVRALDWIAKHCEEHGFDTTRVFITGDSAATLLDLYLCAVLHSPIVAAQLCVSPGTSGLCIRGIAGVSGMYRFEGGAHGTAMAYYGSGFFPTPKDRIAITPYLDMDRLVVDGNLPPILMVSSAEDYLADNTLEFARILQYRHHDYEVRVLPRGLSHPLDHDFSVKETGLPDNTEALDVLNGIIRFFRRYC</sequence>
<evidence type="ECO:0000313" key="3">
    <source>
        <dbReference type="EMBL" id="KOA66685.1"/>
    </source>
</evidence>
<dbReference type="InterPro" id="IPR029058">
    <property type="entry name" value="AB_hydrolase_fold"/>
</dbReference>
<dbReference type="SUPFAM" id="SSF53474">
    <property type="entry name" value="alpha/beta-Hydrolases"/>
    <property type="match status" value="1"/>
</dbReference>
<dbReference type="InterPro" id="IPR050300">
    <property type="entry name" value="GDXG_lipolytic_enzyme"/>
</dbReference>
<keyword evidence="1" id="KW-0378">Hydrolase</keyword>
<accession>A0A0L7D3Z3</accession>
<organism evidence="3 4">
    <name type="scientific">Bifidobacterium breve MCC 1114</name>
    <dbReference type="NCBI Taxonomy" id="1365964"/>
    <lineage>
        <taxon>Bacteria</taxon>
        <taxon>Bacillati</taxon>
        <taxon>Actinomycetota</taxon>
        <taxon>Actinomycetes</taxon>
        <taxon>Bifidobacteriales</taxon>
        <taxon>Bifidobacteriaceae</taxon>
        <taxon>Bifidobacterium</taxon>
    </lineage>
</organism>
<evidence type="ECO:0000256" key="1">
    <source>
        <dbReference type="ARBA" id="ARBA00022801"/>
    </source>
</evidence>
<name>A0A0L7D3Z3_BIFBR</name>
<proteinExistence type="predicted"/>
<feature type="domain" description="Alpha/beta hydrolase fold-3" evidence="2">
    <location>
        <begin position="75"/>
        <end position="275"/>
    </location>
</feature>
<evidence type="ECO:0000313" key="4">
    <source>
        <dbReference type="Proteomes" id="UP000036802"/>
    </source>
</evidence>
<dbReference type="Proteomes" id="UP000036802">
    <property type="component" value="Unassembled WGS sequence"/>
</dbReference>
<reference evidence="3 4" key="1">
    <citation type="journal article" date="2015" name="Int J Genomics">
        <title>Comparative Genomics Revealed Genetic Diversity and Species/Strain-Level Differences in Carbohydrate Metabolism of Three Probiotic Bifidobacterial Species.</title>
        <authorList>
            <person name="Odamaki T."/>
            <person name="Horigome A."/>
            <person name="Sugahara H."/>
            <person name="Hashikura N."/>
            <person name="Minami J."/>
            <person name="Xiao J.Z."/>
            <person name="Abe F."/>
        </authorList>
    </citation>
    <scope>NUCLEOTIDE SEQUENCE [LARGE SCALE GENOMIC DNA]</scope>
    <source>
        <strain evidence="3 4">MCC 1114</strain>
    </source>
</reference>
<evidence type="ECO:0000259" key="2">
    <source>
        <dbReference type="Pfam" id="PF07859"/>
    </source>
</evidence>
<dbReference type="Pfam" id="PF07859">
    <property type="entry name" value="Abhydrolase_3"/>
    <property type="match status" value="1"/>
</dbReference>
<dbReference type="PATRIC" id="fig|1365964.3.peg.180"/>
<comment type="caution">
    <text evidence="3">The sequence shown here is derived from an EMBL/GenBank/DDBJ whole genome shotgun (WGS) entry which is preliminary data.</text>
</comment>
<dbReference type="EMBL" id="AVQC01000003">
    <property type="protein sequence ID" value="KOA66685.1"/>
    <property type="molecule type" value="Genomic_DNA"/>
</dbReference>
<dbReference type="GO" id="GO:0016787">
    <property type="term" value="F:hydrolase activity"/>
    <property type="evidence" value="ECO:0007669"/>
    <property type="project" value="UniProtKB-KW"/>
</dbReference>
<dbReference type="PANTHER" id="PTHR48081">
    <property type="entry name" value="AB HYDROLASE SUPERFAMILY PROTEIN C4A8.06C"/>
    <property type="match status" value="1"/>
</dbReference>
<protein>
    <submittedName>
        <fullName evidence="3">Esterase</fullName>
    </submittedName>
</protein>
<dbReference type="InterPro" id="IPR013094">
    <property type="entry name" value="AB_hydrolase_3"/>
</dbReference>
<dbReference type="Gene3D" id="3.40.50.1820">
    <property type="entry name" value="alpha/beta hydrolase"/>
    <property type="match status" value="1"/>
</dbReference>
<dbReference type="AlphaFoldDB" id="A0A0L7D3Z3"/>